<evidence type="ECO:0000256" key="2">
    <source>
        <dbReference type="ARBA" id="ARBA00022737"/>
    </source>
</evidence>
<feature type="compositionally biased region" description="Polar residues" evidence="6">
    <location>
        <begin position="642"/>
        <end position="657"/>
    </location>
</feature>
<organism evidence="8">
    <name type="scientific">Athelia psychrophila</name>
    <dbReference type="NCBI Taxonomy" id="1759441"/>
    <lineage>
        <taxon>Eukaryota</taxon>
        <taxon>Fungi</taxon>
        <taxon>Dikarya</taxon>
        <taxon>Basidiomycota</taxon>
        <taxon>Agaricomycotina</taxon>
        <taxon>Agaricomycetes</taxon>
        <taxon>Agaricomycetidae</taxon>
        <taxon>Atheliales</taxon>
        <taxon>Atheliaceae</taxon>
        <taxon>Athelia</taxon>
    </lineage>
</organism>
<keyword evidence="2" id="KW-0677">Repeat</keyword>
<evidence type="ECO:0000256" key="3">
    <source>
        <dbReference type="ARBA" id="ARBA00022771"/>
    </source>
</evidence>
<feature type="domain" description="C3H1-type" evidence="7">
    <location>
        <begin position="500"/>
        <end position="528"/>
    </location>
</feature>
<feature type="domain" description="C3H1-type" evidence="7">
    <location>
        <begin position="538"/>
        <end position="566"/>
    </location>
</feature>
<dbReference type="AlphaFoldDB" id="A0A166V109"/>
<feature type="compositionally biased region" description="Polar residues" evidence="6">
    <location>
        <begin position="589"/>
        <end position="603"/>
    </location>
</feature>
<keyword evidence="4 5" id="KW-0862">Zinc</keyword>
<feature type="region of interest" description="Disordered" evidence="6">
    <location>
        <begin position="699"/>
        <end position="808"/>
    </location>
</feature>
<feature type="region of interest" description="Disordered" evidence="6">
    <location>
        <begin position="146"/>
        <end position="216"/>
    </location>
</feature>
<feature type="compositionally biased region" description="Polar residues" evidence="6">
    <location>
        <begin position="304"/>
        <end position="322"/>
    </location>
</feature>
<dbReference type="PANTHER" id="PTHR12547">
    <property type="entry name" value="CCCH ZINC FINGER/TIS11-RELATED"/>
    <property type="match status" value="1"/>
</dbReference>
<dbReference type="STRING" id="436010.A0A166V109"/>
<dbReference type="SUPFAM" id="SSF90229">
    <property type="entry name" value="CCCH zinc finger"/>
    <property type="match status" value="2"/>
</dbReference>
<dbReference type="InterPro" id="IPR045877">
    <property type="entry name" value="ZFP36-like"/>
</dbReference>
<feature type="compositionally biased region" description="Low complexity" evidence="6">
    <location>
        <begin position="64"/>
        <end position="77"/>
    </location>
</feature>
<feature type="region of interest" description="Disordered" evidence="6">
    <location>
        <begin position="475"/>
        <end position="496"/>
    </location>
</feature>
<proteinExistence type="predicted"/>
<evidence type="ECO:0000259" key="7">
    <source>
        <dbReference type="PROSITE" id="PS50103"/>
    </source>
</evidence>
<keyword evidence="3 5" id="KW-0863">Zinc-finger</keyword>
<feature type="compositionally biased region" description="Polar residues" evidence="6">
    <location>
        <begin position="701"/>
        <end position="715"/>
    </location>
</feature>
<name>A0A166V109_9AGAM</name>
<dbReference type="FunFam" id="4.10.1000.10:FF:000002">
    <property type="entry name" value="Zinc finger protein 36, C3H1 type-like 1"/>
    <property type="match status" value="1"/>
</dbReference>
<dbReference type="EMBL" id="KV417486">
    <property type="protein sequence ID" value="KZP32240.1"/>
    <property type="molecule type" value="Genomic_DNA"/>
</dbReference>
<feature type="compositionally biased region" description="Low complexity" evidence="6">
    <location>
        <begin position="723"/>
        <end position="733"/>
    </location>
</feature>
<dbReference type="InterPro" id="IPR000571">
    <property type="entry name" value="Znf_CCCH"/>
</dbReference>
<feature type="region of interest" description="Disordered" evidence="6">
    <location>
        <begin position="571"/>
        <end position="657"/>
    </location>
</feature>
<feature type="zinc finger region" description="C3H1-type" evidence="5">
    <location>
        <begin position="500"/>
        <end position="528"/>
    </location>
</feature>
<evidence type="ECO:0000256" key="4">
    <source>
        <dbReference type="ARBA" id="ARBA00022833"/>
    </source>
</evidence>
<dbReference type="GO" id="GO:0003729">
    <property type="term" value="F:mRNA binding"/>
    <property type="evidence" value="ECO:0007669"/>
    <property type="project" value="InterPro"/>
</dbReference>
<reference evidence="8" key="1">
    <citation type="journal article" date="2016" name="Mol. Biol. Evol.">
        <title>Comparative Genomics of Early-Diverging Mushroom-Forming Fungi Provides Insights into the Origins of Lignocellulose Decay Capabilities.</title>
        <authorList>
            <person name="Nagy L.G."/>
            <person name="Riley R."/>
            <person name="Tritt A."/>
            <person name="Adam C."/>
            <person name="Daum C."/>
            <person name="Floudas D."/>
            <person name="Sun H."/>
            <person name="Yadav J.S."/>
            <person name="Pangilinan J."/>
            <person name="Larsson K.H."/>
            <person name="Matsuura K."/>
            <person name="Barry K."/>
            <person name="Labutti K."/>
            <person name="Kuo R."/>
            <person name="Ohm R.A."/>
            <person name="Bhattacharya S.S."/>
            <person name="Shirouzu T."/>
            <person name="Yoshinaga Y."/>
            <person name="Martin F.M."/>
            <person name="Grigoriev I.V."/>
            <person name="Hibbett D.S."/>
        </authorList>
    </citation>
    <scope>NUCLEOTIDE SEQUENCE [LARGE SCALE GENOMIC DNA]</scope>
    <source>
        <strain evidence="8">CBS 109695</strain>
    </source>
</reference>
<evidence type="ECO:0000256" key="1">
    <source>
        <dbReference type="ARBA" id="ARBA00022723"/>
    </source>
</evidence>
<dbReference type="InterPro" id="IPR036855">
    <property type="entry name" value="Znf_CCCH_sf"/>
</dbReference>
<protein>
    <recommendedName>
        <fullName evidence="7">C3H1-type domain-containing protein</fullName>
    </recommendedName>
</protein>
<dbReference type="FunFam" id="4.10.1000.10:FF:000001">
    <property type="entry name" value="zinc finger CCCH domain-containing protein 15-like"/>
    <property type="match status" value="1"/>
</dbReference>
<dbReference type="PANTHER" id="PTHR12547:SF18">
    <property type="entry name" value="PROTEIN TIS11"/>
    <property type="match status" value="1"/>
</dbReference>
<dbReference type="SMART" id="SM00356">
    <property type="entry name" value="ZnF_C3H1"/>
    <property type="match status" value="2"/>
</dbReference>
<evidence type="ECO:0000313" key="8">
    <source>
        <dbReference type="EMBL" id="KZP32240.1"/>
    </source>
</evidence>
<feature type="region of interest" description="Disordered" evidence="6">
    <location>
        <begin position="27"/>
        <end position="92"/>
    </location>
</feature>
<feature type="zinc finger region" description="C3H1-type" evidence="5">
    <location>
        <begin position="538"/>
        <end position="566"/>
    </location>
</feature>
<dbReference type="Pfam" id="PF00642">
    <property type="entry name" value="zf-CCCH"/>
    <property type="match status" value="2"/>
</dbReference>
<keyword evidence="1 5" id="KW-0479">Metal-binding</keyword>
<evidence type="ECO:0000256" key="5">
    <source>
        <dbReference type="PROSITE-ProRule" id="PRU00723"/>
    </source>
</evidence>
<feature type="region of interest" description="Disordered" evidence="6">
    <location>
        <begin position="304"/>
        <end position="365"/>
    </location>
</feature>
<dbReference type="GO" id="GO:0008270">
    <property type="term" value="F:zinc ion binding"/>
    <property type="evidence" value="ECO:0007669"/>
    <property type="project" value="UniProtKB-KW"/>
</dbReference>
<feature type="compositionally biased region" description="Polar residues" evidence="6">
    <location>
        <begin position="743"/>
        <end position="780"/>
    </location>
</feature>
<sequence length="808" mass="86561">MHEAVTTSTTYHDLFSSSSEDLLSPISLTSRFNPSKSHDLVNKEKNRKSQSKIVKAAQMPARTSSSESDSSQPEPNSIHSNGGPNNRWRFNGTGQFVDSEAAVNEWDLADEIVRLNINGVSGDAGAIHGQMRTPPKSKMVKAAINDGSPLENSSDASANSSPNPSDGLAHSRGSSASSTRDSGLQARGQNFQASSQLKVNAGNESKERPHSFSGGLSAADLRRLQQSGEIPMDAAQWSSTQFRDTIGPNDKQFPPEQPTYPSLINTTAFPRAQQYPVQSPVSTTPIGHISQDLLADYQAQQRNYNSGPQQSLGGMSMGMPQQFSPPRPASNNGQQYRQPPRGFAQQGLPSPTSMGYSGGHHAPHLSLGNAQQLYEMMQMHPDNQHPAVARVQQQHNVFRPTHHHSASDPSAMRDAAAMALLSGNMPSFGPGTMYPGMPPPQTMALYASQYYAAQEAYPHGDLAAAQAMANRLQPQYTGYGPDDGGPNGTGPSANNRKLGLYKTELCRSWEEKGTCRYGAKCQFAHGEDELRKVARHPKYKTEICRTFWVSGSCPYGKRCCFIHTELPASGAPPGADGAPPPQIPDTRARSLSTNSDPTEQSISLLARISAKRKEDNPSTPVDASPSPGGYQFTRPPTGSLRVDTSTLDSSLSKQQNKSAYPSFASNVMLAGNDAAKSPVPATAGPDLGSHNRSRLDIVGYNQKTSNSNVRHSFNGSEVIDDFSTPTSTAPSSSFRMASPERNGVSSQRANGHSRSGSAGNWGTFPRSSLGASPYPQSSGANGELKGNSPWSTTELAVGSSRLNEKTWA</sequence>
<feature type="compositionally biased region" description="Low complexity" evidence="6">
    <location>
        <begin position="153"/>
        <end position="183"/>
    </location>
</feature>
<accession>A0A166V109</accession>
<dbReference type="OrthoDB" id="410307at2759"/>
<gene>
    <name evidence="8" type="ORF">FIBSPDRAFT_513005</name>
</gene>
<dbReference type="Gene3D" id="4.10.1000.10">
    <property type="entry name" value="Zinc finger, CCCH-type"/>
    <property type="match status" value="2"/>
</dbReference>
<evidence type="ECO:0000256" key="6">
    <source>
        <dbReference type="SAM" id="MobiDB-lite"/>
    </source>
</evidence>
<dbReference type="PROSITE" id="PS50103">
    <property type="entry name" value="ZF_C3H1"/>
    <property type="match status" value="2"/>
</dbReference>
<feature type="compositionally biased region" description="Polar residues" evidence="6">
    <location>
        <begin position="187"/>
        <end position="198"/>
    </location>
</feature>